<dbReference type="EMBL" id="CAJNOQ010005385">
    <property type="protein sequence ID" value="CAF1097021.1"/>
    <property type="molecule type" value="Genomic_DNA"/>
</dbReference>
<feature type="region of interest" description="Disordered" evidence="1">
    <location>
        <begin position="144"/>
        <end position="174"/>
    </location>
</feature>
<gene>
    <name evidence="2" type="ORF">GPM918_LOCUS18556</name>
    <name evidence="3" type="ORF">SRO942_LOCUS18553</name>
</gene>
<feature type="region of interest" description="Disordered" evidence="1">
    <location>
        <begin position="345"/>
        <end position="374"/>
    </location>
</feature>
<feature type="compositionally biased region" description="Low complexity" evidence="1">
    <location>
        <begin position="72"/>
        <end position="87"/>
    </location>
</feature>
<comment type="caution">
    <text evidence="2">The sequence shown here is derived from an EMBL/GenBank/DDBJ whole genome shotgun (WGS) entry which is preliminary data.</text>
</comment>
<evidence type="ECO:0000256" key="1">
    <source>
        <dbReference type="SAM" id="MobiDB-lite"/>
    </source>
</evidence>
<accession>A0A814NRW6</accession>
<feature type="region of interest" description="Disordered" evidence="1">
    <location>
        <begin position="72"/>
        <end position="91"/>
    </location>
</feature>
<dbReference type="Proteomes" id="UP000681722">
    <property type="component" value="Unassembled WGS sequence"/>
</dbReference>
<evidence type="ECO:0000313" key="3">
    <source>
        <dbReference type="EMBL" id="CAF3862243.1"/>
    </source>
</evidence>
<sequence length="419" mass="47223">MERPPYTDNAPLSITYAFNSSSNHISQFNGTAITSSSIDDNPSPTLRGTREEELLAKVPFVIENEMIKLLQKNPNNNDTTTTSKSNPLRNKIRYDGENSEAMETTIAMEPIYENVPLKSETKEYVNMPISASTNDFPHGSYYYYTADSNTNNSAQTQEKPRRTRKSKNQQQQQVDVQRNGIDNALTFTQEQLQQYIAQQSPSSSDFDTQSQQYVTQLLQQNGYILQPMSSDVWTALFNQSNPTQQQQQNGDANNETGTSSVPTTISRARSNRNQPIYFANRLTNPVFSVDKELLTNTIANQFGYDIDSPQLQKLVQNQHLFAARRRTFANMVWQLTPDEEVALLSSSSTNHSPSNDLDTTTNETNNINSNQEHGLISNGKSILKKEVVKNKPLIISSTNTTAYNKRKNVSFTNATFYVS</sequence>
<protein>
    <submittedName>
        <fullName evidence="2">Uncharacterized protein</fullName>
    </submittedName>
</protein>
<organism evidence="2 4">
    <name type="scientific">Didymodactylos carnosus</name>
    <dbReference type="NCBI Taxonomy" id="1234261"/>
    <lineage>
        <taxon>Eukaryota</taxon>
        <taxon>Metazoa</taxon>
        <taxon>Spiralia</taxon>
        <taxon>Gnathifera</taxon>
        <taxon>Rotifera</taxon>
        <taxon>Eurotatoria</taxon>
        <taxon>Bdelloidea</taxon>
        <taxon>Philodinida</taxon>
        <taxon>Philodinidae</taxon>
        <taxon>Didymodactylos</taxon>
    </lineage>
</organism>
<evidence type="ECO:0000313" key="2">
    <source>
        <dbReference type="EMBL" id="CAF1097021.1"/>
    </source>
</evidence>
<feature type="region of interest" description="Disordered" evidence="1">
    <location>
        <begin position="241"/>
        <end position="265"/>
    </location>
</feature>
<proteinExistence type="predicted"/>
<feature type="compositionally biased region" description="Low complexity" evidence="1">
    <location>
        <begin position="345"/>
        <end position="370"/>
    </location>
</feature>
<dbReference type="EMBL" id="CAJOBC010005385">
    <property type="protein sequence ID" value="CAF3862243.1"/>
    <property type="molecule type" value="Genomic_DNA"/>
</dbReference>
<name>A0A814NRW6_9BILA</name>
<evidence type="ECO:0000313" key="4">
    <source>
        <dbReference type="Proteomes" id="UP000663829"/>
    </source>
</evidence>
<keyword evidence="4" id="KW-1185">Reference proteome</keyword>
<reference evidence="2" key="1">
    <citation type="submission" date="2021-02" db="EMBL/GenBank/DDBJ databases">
        <authorList>
            <person name="Nowell W R."/>
        </authorList>
    </citation>
    <scope>NUCLEOTIDE SEQUENCE</scope>
</reference>
<feature type="compositionally biased region" description="Polar residues" evidence="1">
    <location>
        <begin position="255"/>
        <end position="265"/>
    </location>
</feature>
<feature type="compositionally biased region" description="Low complexity" evidence="1">
    <location>
        <begin position="241"/>
        <end position="254"/>
    </location>
</feature>
<dbReference type="OrthoDB" id="10032043at2759"/>
<feature type="compositionally biased region" description="Polar residues" evidence="1">
    <location>
        <begin position="146"/>
        <end position="157"/>
    </location>
</feature>
<dbReference type="AlphaFoldDB" id="A0A814NRW6"/>
<dbReference type="Proteomes" id="UP000663829">
    <property type="component" value="Unassembled WGS sequence"/>
</dbReference>